<accession>A0A142BVW2</accession>
<dbReference type="EMBL" id="KU736871">
    <property type="protein sequence ID" value="AMP42250.1"/>
    <property type="molecule type" value="Genomic_DNA"/>
</dbReference>
<evidence type="ECO:0000313" key="1">
    <source>
        <dbReference type="EMBL" id="AMP42250.1"/>
    </source>
</evidence>
<name>A0A142BVW2_9BACT</name>
<reference evidence="1" key="2">
    <citation type="submission" date="2016-02" db="EMBL/GenBank/DDBJ databases">
        <authorList>
            <person name="Wen L."/>
            <person name="He K."/>
            <person name="Yang H."/>
        </authorList>
    </citation>
    <scope>NUCLEOTIDE SEQUENCE</scope>
</reference>
<proteinExistence type="predicted"/>
<protein>
    <submittedName>
        <fullName evidence="1">Uncharacterized protein</fullName>
    </submittedName>
</protein>
<sequence length="105" mass="12438">MSEKIMELITWLGALGIPSIFAMTVWCIRCCLQYTRQLKVLAKAQQAQMRSQLLEQYHFYMDDGWISEEHMEDWENQYQAYHSLGENGILDSRRAELLKLPNRKP</sequence>
<reference evidence="1" key="1">
    <citation type="journal article" date="2016" name="Appl. Environ. Microbiol.">
        <title>Diversity of the Tetracycline Mobilome within a Chinese Pig Manure Sample.</title>
        <authorList>
            <person name="Leclercq S.O."/>
            <person name="Wang C."/>
            <person name="Zhu Y."/>
            <person name="Wu H."/>
            <person name="Du X."/>
            <person name="Liu Z."/>
            <person name="Feng J."/>
        </authorList>
    </citation>
    <scope>NUCLEOTIDE SEQUENCE</scope>
</reference>
<organism evidence="1">
    <name type="scientific">uncultured bacterium IN-06</name>
    <dbReference type="NCBI Taxonomy" id="1805584"/>
    <lineage>
        <taxon>Bacteria</taxon>
        <taxon>environmental samples</taxon>
    </lineage>
</organism>
<dbReference type="AlphaFoldDB" id="A0A142BVW2"/>